<sequence length="185" mass="21136">MLDSQLRTEIDDKSTNAIENDVQCESKILKASNSEIAELKQSIESEGGVVYHSKKVSKICTARYRVLVIGTLPMLGSDTLLKEIYRKINMATLRDLFKNIYGSRGLNWYFERDIGRNLMNDISNLEDKKLGPLSALNADDLTLRQQGFVNDLFAVSSIQKNPEIFMHAFNYESLPFIIKNRTFDF</sequence>
<accession>A0A8J8T873</accession>
<gene>
    <name evidence="1" type="ORF">FGO68_gene12802</name>
</gene>
<evidence type="ECO:0000313" key="2">
    <source>
        <dbReference type="Proteomes" id="UP000785679"/>
    </source>
</evidence>
<organism evidence="1 2">
    <name type="scientific">Halteria grandinella</name>
    <dbReference type="NCBI Taxonomy" id="5974"/>
    <lineage>
        <taxon>Eukaryota</taxon>
        <taxon>Sar</taxon>
        <taxon>Alveolata</taxon>
        <taxon>Ciliophora</taxon>
        <taxon>Intramacronucleata</taxon>
        <taxon>Spirotrichea</taxon>
        <taxon>Stichotrichia</taxon>
        <taxon>Sporadotrichida</taxon>
        <taxon>Halteriidae</taxon>
        <taxon>Halteria</taxon>
    </lineage>
</organism>
<keyword evidence="2" id="KW-1185">Reference proteome</keyword>
<proteinExistence type="predicted"/>
<comment type="caution">
    <text evidence="1">The sequence shown here is derived from an EMBL/GenBank/DDBJ whole genome shotgun (WGS) entry which is preliminary data.</text>
</comment>
<dbReference type="Proteomes" id="UP000785679">
    <property type="component" value="Unassembled WGS sequence"/>
</dbReference>
<name>A0A8J8T873_HALGN</name>
<reference evidence="1" key="1">
    <citation type="submission" date="2019-06" db="EMBL/GenBank/DDBJ databases">
        <authorList>
            <person name="Zheng W."/>
        </authorList>
    </citation>
    <scope>NUCLEOTIDE SEQUENCE</scope>
    <source>
        <strain evidence="1">QDHG01</strain>
    </source>
</reference>
<dbReference type="AlphaFoldDB" id="A0A8J8T873"/>
<evidence type="ECO:0000313" key="1">
    <source>
        <dbReference type="EMBL" id="TNV84888.1"/>
    </source>
</evidence>
<protein>
    <submittedName>
        <fullName evidence="1">Uncharacterized protein</fullName>
    </submittedName>
</protein>
<dbReference type="EMBL" id="RRYP01002333">
    <property type="protein sequence ID" value="TNV84888.1"/>
    <property type="molecule type" value="Genomic_DNA"/>
</dbReference>